<dbReference type="RefSeq" id="WP_055651237.1">
    <property type="nucleotide sequence ID" value="NZ_BQNJ01000002.1"/>
</dbReference>
<dbReference type="EMBL" id="WNME01000005">
    <property type="protein sequence ID" value="MUB63499.1"/>
    <property type="molecule type" value="Genomic_DNA"/>
</dbReference>
<evidence type="ECO:0000313" key="4">
    <source>
        <dbReference type="Proteomes" id="UP001055091"/>
    </source>
</evidence>
<dbReference type="Proteomes" id="UP001055091">
    <property type="component" value="Unassembled WGS sequence"/>
</dbReference>
<evidence type="ECO:0000313" key="3">
    <source>
        <dbReference type="Proteomes" id="UP000434223"/>
    </source>
</evidence>
<reference evidence="1" key="2">
    <citation type="submission" date="2022-01" db="EMBL/GenBank/DDBJ databases">
        <title>Novel bile acid biosynthetic pathways are enriched in the microbiome of centenarians.</title>
        <authorList>
            <person name="Sato Y."/>
            <person name="Atarashi K."/>
            <person name="Plichta R.D."/>
            <person name="Arai Y."/>
            <person name="Sasajima S."/>
            <person name="Kearney M.S."/>
            <person name="Suda W."/>
            <person name="Takeshita K."/>
            <person name="Sasaki T."/>
            <person name="Okamoto S."/>
            <person name="Skelly N.A."/>
            <person name="Okamura Y."/>
            <person name="Vlamakis H."/>
            <person name="Li Y."/>
            <person name="Tanoue T."/>
            <person name="Takei H."/>
            <person name="Nittono H."/>
            <person name="Narushima S."/>
            <person name="Irie J."/>
            <person name="Itoh H."/>
            <person name="Moriya K."/>
            <person name="Sugiura Y."/>
            <person name="Suematsu M."/>
            <person name="Moritoki N."/>
            <person name="Shibata S."/>
            <person name="Littman R.D."/>
            <person name="Fischbach A.M."/>
            <person name="Uwamino Y."/>
            <person name="Inoue T."/>
            <person name="Honda A."/>
            <person name="Hattori M."/>
            <person name="Murai T."/>
            <person name="Xavier J.R."/>
            <person name="Hirose N."/>
            <person name="Honda K."/>
        </authorList>
    </citation>
    <scope>NUCLEOTIDE SEQUENCE</scope>
    <source>
        <strain evidence="1">CE91-St55</strain>
    </source>
</reference>
<protein>
    <submittedName>
        <fullName evidence="1">Uncharacterized protein</fullName>
    </submittedName>
</protein>
<gene>
    <name evidence="1" type="ORF">CE91St55_41840</name>
    <name evidence="2" type="ORF">GNE07_10540</name>
</gene>
<dbReference type="OrthoDB" id="7871924at2"/>
<proteinExistence type="predicted"/>
<dbReference type="Proteomes" id="UP000434223">
    <property type="component" value="Unassembled WGS sequence"/>
</dbReference>
<comment type="caution">
    <text evidence="1">The sequence shown here is derived from an EMBL/GenBank/DDBJ whole genome shotgun (WGS) entry which is preliminary data.</text>
</comment>
<organism evidence="1 4">
    <name type="scientific">Hungatella hathewayi</name>
    <dbReference type="NCBI Taxonomy" id="154046"/>
    <lineage>
        <taxon>Bacteria</taxon>
        <taxon>Bacillati</taxon>
        <taxon>Bacillota</taxon>
        <taxon>Clostridia</taxon>
        <taxon>Lachnospirales</taxon>
        <taxon>Lachnospiraceae</taxon>
        <taxon>Hungatella</taxon>
    </lineage>
</organism>
<name>A0A174W5U0_9FIRM</name>
<sequence length="148" mass="16724">MSDYIVKVIPTDPFRHIEQSTFEKTCKLLQTKLKADSITVRTYDKPAFIDCGSNLVKIQCPKCGAIIDFGWWGETMDNALTGEQQSLDIIVPCCGCKTTLNDLHYHFECGFACFELDIMNPQTYIDGQTIEYIQAQLGVPIKTIHSHL</sequence>
<reference evidence="2 3" key="1">
    <citation type="submission" date="2019-09" db="EMBL/GenBank/DDBJ databases">
        <title>Draft genome sequencing of Hungatella hathewayi 123Y-2.</title>
        <authorList>
            <person name="Lv Q."/>
            <person name="Li S."/>
        </authorList>
    </citation>
    <scope>NUCLEOTIDE SEQUENCE [LARGE SCALE GENOMIC DNA]</scope>
    <source>
        <strain evidence="2 3">123Y-2</strain>
    </source>
</reference>
<accession>A0A174W5U0</accession>
<dbReference type="AlphaFoldDB" id="A0A174W5U0"/>
<evidence type="ECO:0000313" key="2">
    <source>
        <dbReference type="EMBL" id="MUB63499.1"/>
    </source>
</evidence>
<dbReference type="EMBL" id="BQNJ01000002">
    <property type="protein sequence ID" value="GKH02203.1"/>
    <property type="molecule type" value="Genomic_DNA"/>
</dbReference>
<evidence type="ECO:0000313" key="1">
    <source>
        <dbReference type="EMBL" id="GKH02203.1"/>
    </source>
</evidence>